<keyword evidence="3" id="KW-0440">LIM domain</keyword>
<sequence length="391" mass="44067">MTRSLRARNPSVRVANSIYDQPDRTSTRVTQDAMSMVAPSELEFEFDDMVINSQAYRRVMAYAKAKTKPSDPQTEDSLGDLIDLTDRVTIGEGGTATAELPAVFQELQDLTIHEPPTQRQTAGSGVLPSAEPLSATGGLVNDTTMVVAEPGEALTTSPMGHSRSTTPTQLDCKTQIARKFFPLDNIFLCETDFFRRLDLLCSACGKALRGSYVSDKDRKYHIDHFTCEAPGCQFVFGPDDPFYEHENGHYCHFHYCHMHYVERKDEGTLQHWHPTCWKIDKYWCIRMTAVTRSRLERTAAGWTDKLGNPLGPGVLEQVLESVSHDIRRIWSAPGKFEETYAKHLLDMAEALSNSRDFTSFTRPARALLGCTAMLYWAIQHAAEPRKLQNTY</sequence>
<comment type="caution">
    <text evidence="5">The sequence shown here is derived from an EMBL/GenBank/DDBJ whole genome shotgun (WGS) entry which is preliminary data.</text>
</comment>
<evidence type="ECO:0000256" key="2">
    <source>
        <dbReference type="ARBA" id="ARBA00022833"/>
    </source>
</evidence>
<dbReference type="InterPro" id="IPR001781">
    <property type="entry name" value="Znf_LIM"/>
</dbReference>
<dbReference type="Proteomes" id="UP001197093">
    <property type="component" value="Unassembled WGS sequence"/>
</dbReference>
<dbReference type="SMART" id="SM00132">
    <property type="entry name" value="LIM"/>
    <property type="match status" value="1"/>
</dbReference>
<evidence type="ECO:0000313" key="6">
    <source>
        <dbReference type="Proteomes" id="UP001197093"/>
    </source>
</evidence>
<evidence type="ECO:0000256" key="3">
    <source>
        <dbReference type="PROSITE-ProRule" id="PRU00125"/>
    </source>
</evidence>
<dbReference type="GO" id="GO:0046872">
    <property type="term" value="F:metal ion binding"/>
    <property type="evidence" value="ECO:0007669"/>
    <property type="project" value="UniProtKB-KW"/>
</dbReference>
<dbReference type="Pfam" id="PF00412">
    <property type="entry name" value="LIM"/>
    <property type="match status" value="1"/>
</dbReference>
<dbReference type="AlphaFoldDB" id="A0AAD4F6D8"/>
<dbReference type="CDD" id="cd09392">
    <property type="entry name" value="LIM2_Lrg1p_like"/>
    <property type="match status" value="1"/>
</dbReference>
<reference evidence="5" key="1">
    <citation type="submission" date="2023-02" db="EMBL/GenBank/DDBJ databases">
        <authorList>
            <person name="Palmer J.M."/>
        </authorList>
    </citation>
    <scope>NUCLEOTIDE SEQUENCE</scope>
    <source>
        <strain evidence="5">FW57</strain>
    </source>
</reference>
<dbReference type="EMBL" id="JAHCVI010000001">
    <property type="protein sequence ID" value="KAG7293480.1"/>
    <property type="molecule type" value="Genomic_DNA"/>
</dbReference>
<gene>
    <name evidence="5" type="ORF">NEMBOFW57_003531</name>
</gene>
<proteinExistence type="predicted"/>
<keyword evidence="2 3" id="KW-0862">Zinc</keyword>
<dbReference type="GO" id="GO:0030695">
    <property type="term" value="F:GTPase regulator activity"/>
    <property type="evidence" value="ECO:0007669"/>
    <property type="project" value="UniProtKB-ARBA"/>
</dbReference>
<dbReference type="SUPFAM" id="SSF57716">
    <property type="entry name" value="Glucocorticoid receptor-like (DNA-binding domain)"/>
    <property type="match status" value="1"/>
</dbReference>
<dbReference type="PROSITE" id="PS50023">
    <property type="entry name" value="LIM_DOMAIN_2"/>
    <property type="match status" value="1"/>
</dbReference>
<organism evidence="5 6">
    <name type="scientific">Staphylotrichum longicolle</name>
    <dbReference type="NCBI Taxonomy" id="669026"/>
    <lineage>
        <taxon>Eukaryota</taxon>
        <taxon>Fungi</taxon>
        <taxon>Dikarya</taxon>
        <taxon>Ascomycota</taxon>
        <taxon>Pezizomycotina</taxon>
        <taxon>Sordariomycetes</taxon>
        <taxon>Sordariomycetidae</taxon>
        <taxon>Sordariales</taxon>
        <taxon>Chaetomiaceae</taxon>
        <taxon>Staphylotrichum</taxon>
    </lineage>
</organism>
<evidence type="ECO:0000256" key="1">
    <source>
        <dbReference type="ARBA" id="ARBA00022723"/>
    </source>
</evidence>
<name>A0AAD4F6D8_9PEZI</name>
<keyword evidence="1 3" id="KW-0479">Metal-binding</keyword>
<feature type="domain" description="LIM zinc-binding" evidence="4">
    <location>
        <begin position="199"/>
        <end position="261"/>
    </location>
</feature>
<keyword evidence="6" id="KW-1185">Reference proteome</keyword>
<protein>
    <recommendedName>
        <fullName evidence="4">LIM zinc-binding domain-containing protein</fullName>
    </recommendedName>
</protein>
<evidence type="ECO:0000313" key="5">
    <source>
        <dbReference type="EMBL" id="KAG7293480.1"/>
    </source>
</evidence>
<dbReference type="Gene3D" id="2.10.110.10">
    <property type="entry name" value="Cysteine Rich Protein"/>
    <property type="match status" value="1"/>
</dbReference>
<evidence type="ECO:0000259" key="4">
    <source>
        <dbReference type="PROSITE" id="PS50023"/>
    </source>
</evidence>
<accession>A0AAD4F6D8</accession>